<comment type="caution">
    <text evidence="1">The sequence shown here is derived from an EMBL/GenBank/DDBJ whole genome shotgun (WGS) entry which is preliminary data.</text>
</comment>
<dbReference type="EMBL" id="LXQD01000339">
    <property type="protein sequence ID" value="RCJ19625.1"/>
    <property type="molecule type" value="Genomic_DNA"/>
</dbReference>
<dbReference type="Proteomes" id="UP000252107">
    <property type="component" value="Unassembled WGS sequence"/>
</dbReference>
<evidence type="ECO:0000313" key="2">
    <source>
        <dbReference type="Proteomes" id="UP000252107"/>
    </source>
</evidence>
<name>A0A367Q6D3_9NOSO</name>
<protein>
    <submittedName>
        <fullName evidence="1">Uncharacterized protein</fullName>
    </submittedName>
</protein>
<reference evidence="1" key="1">
    <citation type="submission" date="2016-04" db="EMBL/GenBank/DDBJ databases">
        <authorList>
            <person name="Tabuchi Yagui T.R."/>
        </authorList>
    </citation>
    <scope>NUCLEOTIDE SEQUENCE [LARGE SCALE GENOMIC DNA]</scope>
    <source>
        <strain evidence="1">NIES-26</strain>
    </source>
</reference>
<gene>
    <name evidence="1" type="ORF">A6770_05645</name>
</gene>
<keyword evidence="2" id="KW-1185">Reference proteome</keyword>
<sequence>MSNILIKDLNVPGSYLFSGEESYLNEINDKELNFNSGGISPIIGAFVLSYSASYYARQIHDKNKGIIAWL</sequence>
<dbReference type="AlphaFoldDB" id="A0A367Q6D3"/>
<proteinExistence type="predicted"/>
<accession>A0A367Q6D3</accession>
<organism evidence="1 2">
    <name type="scientific">Nostoc minutum NIES-26</name>
    <dbReference type="NCBI Taxonomy" id="1844469"/>
    <lineage>
        <taxon>Bacteria</taxon>
        <taxon>Bacillati</taxon>
        <taxon>Cyanobacteriota</taxon>
        <taxon>Cyanophyceae</taxon>
        <taxon>Nostocales</taxon>
        <taxon>Nostocaceae</taxon>
        <taxon>Nostoc</taxon>
    </lineage>
</organism>
<evidence type="ECO:0000313" key="1">
    <source>
        <dbReference type="EMBL" id="RCJ19625.1"/>
    </source>
</evidence>